<keyword evidence="3" id="KW-0862">Zinc</keyword>
<dbReference type="FunFam" id="3.40.630.50:FF:000001">
    <property type="entry name" value="D-aminoacyl-tRNA deacylase"/>
    <property type="match status" value="1"/>
</dbReference>
<reference evidence="4" key="1">
    <citation type="submission" date="2015-04" db="UniProtKB">
        <authorList>
            <consortium name="EnsemblPlants"/>
        </authorList>
    </citation>
    <scope>IDENTIFICATION</scope>
</reference>
<evidence type="ECO:0000256" key="3">
    <source>
        <dbReference type="ARBA" id="ARBA00022833"/>
    </source>
</evidence>
<protein>
    <recommendedName>
        <fullName evidence="6">D-aminoacyl-tRNA deacylase</fullName>
    </recommendedName>
</protein>
<accession>A0A0E0B018</accession>
<sequence>MVVLVVATASDPASIGPAAAFLAMPGWSPGPPIPEGMESFTNGDVRLLKHERSIIAEDDLDNRWQAATGEAVSEVIFLSKHTAVSNRPALTVHPIGVPHLREDETPPQGGRPGWAALPNPRIGPWLRLMQKIAVDQGLVPEFEITLEATHHGPVTNTPTMFVEIVRADASPCAARNCECGAGASPSRSCVASWFPASSWTAHLQTETTAHPSWFDRSNFIAVIKIVVVSSTSRNYHPPHPVRSNPHTLPDSLPTAYYFTPETIVPFVFPAFKASAASSPSRNLRGSTEEYWCRQDAAQAIALVLWKGLGLDEGNTVGSWQGNSEKVLLGIGGGHYAPRHMDIVIKDGIWVGHLLSGYSLPMEVSPQGNGKSSSDVGGMWKHSIKVSYDATKAAFPGGQVIAHLDQNQQ</sequence>
<keyword evidence="5" id="KW-1185">Reference proteome</keyword>
<dbReference type="PANTHER" id="PTHR34667">
    <property type="entry name" value="D-AMINOACYL-TRNA DEACYLASE"/>
    <property type="match status" value="1"/>
</dbReference>
<dbReference type="HOGENOM" id="CLU_056464_0_0_1"/>
<evidence type="ECO:0000313" key="4">
    <source>
        <dbReference type="EnsemblPlants" id="OGLUM09G02510.1"/>
    </source>
</evidence>
<name>A0A0E0B018_9ORYZ</name>
<keyword evidence="2" id="KW-0378">Hydrolase</keyword>
<dbReference type="STRING" id="40148.A0A0E0B018"/>
<dbReference type="PANTHER" id="PTHR34667:SF1">
    <property type="entry name" value="D-AMINOACYL-TRNA DEACYLASE"/>
    <property type="match status" value="1"/>
</dbReference>
<dbReference type="GO" id="GO:0046872">
    <property type="term" value="F:metal ion binding"/>
    <property type="evidence" value="ECO:0007669"/>
    <property type="project" value="UniProtKB-KW"/>
</dbReference>
<dbReference type="GO" id="GO:0051499">
    <property type="term" value="F:D-aminoacyl-tRNA deacylase activity"/>
    <property type="evidence" value="ECO:0007669"/>
    <property type="project" value="InterPro"/>
</dbReference>
<evidence type="ECO:0008006" key="6">
    <source>
        <dbReference type="Google" id="ProtNLM"/>
    </source>
</evidence>
<dbReference type="eggNOG" id="ENOG502QRIE">
    <property type="taxonomic scope" value="Eukaryota"/>
</dbReference>
<proteinExistence type="predicted"/>
<dbReference type="AlphaFoldDB" id="A0A0E0B018"/>
<dbReference type="Gramene" id="OGLUM09G02510.1">
    <property type="protein sequence ID" value="OGLUM09G02510.1"/>
    <property type="gene ID" value="OGLUM09G02510"/>
</dbReference>
<dbReference type="Proteomes" id="UP000026961">
    <property type="component" value="Chromosome 9"/>
</dbReference>
<evidence type="ECO:0000256" key="2">
    <source>
        <dbReference type="ARBA" id="ARBA00022801"/>
    </source>
</evidence>
<dbReference type="SUPFAM" id="SSF142535">
    <property type="entry name" value="AF0625-like"/>
    <property type="match status" value="2"/>
</dbReference>
<reference evidence="4" key="2">
    <citation type="submission" date="2018-05" db="EMBL/GenBank/DDBJ databases">
        <title>OgluRS3 (Oryza glumaepatula Reference Sequence Version 3).</title>
        <authorList>
            <person name="Zhang J."/>
            <person name="Kudrna D."/>
            <person name="Lee S."/>
            <person name="Talag J."/>
            <person name="Welchert J."/>
            <person name="Wing R.A."/>
        </authorList>
    </citation>
    <scope>NUCLEOTIDE SEQUENCE [LARGE SCALE GENOMIC DNA]</scope>
</reference>
<dbReference type="EnsemblPlants" id="OGLUM09G02510.1">
    <property type="protein sequence ID" value="OGLUM09G02510.1"/>
    <property type="gene ID" value="OGLUM09G02510"/>
</dbReference>
<evidence type="ECO:0000313" key="5">
    <source>
        <dbReference type="Proteomes" id="UP000026961"/>
    </source>
</evidence>
<dbReference type="Pfam" id="PF04414">
    <property type="entry name" value="tRNA_deacylase"/>
    <property type="match status" value="2"/>
</dbReference>
<dbReference type="Gene3D" id="3.40.50.10700">
    <property type="entry name" value="AF0625-like"/>
    <property type="match status" value="1"/>
</dbReference>
<evidence type="ECO:0000256" key="1">
    <source>
        <dbReference type="ARBA" id="ARBA00022723"/>
    </source>
</evidence>
<keyword evidence="1" id="KW-0479">Metal-binding</keyword>
<dbReference type="Gene3D" id="3.40.630.50">
    <property type="entry name" value="AF0625-like"/>
    <property type="match status" value="1"/>
</dbReference>
<dbReference type="InterPro" id="IPR007508">
    <property type="entry name" value="DtdA"/>
</dbReference>
<organism evidence="4">
    <name type="scientific">Oryza glumipatula</name>
    <dbReference type="NCBI Taxonomy" id="40148"/>
    <lineage>
        <taxon>Eukaryota</taxon>
        <taxon>Viridiplantae</taxon>
        <taxon>Streptophyta</taxon>
        <taxon>Embryophyta</taxon>
        <taxon>Tracheophyta</taxon>
        <taxon>Spermatophyta</taxon>
        <taxon>Magnoliopsida</taxon>
        <taxon>Liliopsida</taxon>
        <taxon>Poales</taxon>
        <taxon>Poaceae</taxon>
        <taxon>BOP clade</taxon>
        <taxon>Oryzoideae</taxon>
        <taxon>Oryzeae</taxon>
        <taxon>Oryzinae</taxon>
        <taxon>Oryza</taxon>
    </lineage>
</organism>